<dbReference type="PANTHER" id="PTHR33392:SF6">
    <property type="entry name" value="POLYISOPRENYL-TEICHOIC ACID--PEPTIDOGLYCAN TEICHOIC ACID TRANSFERASE TAGU"/>
    <property type="match status" value="1"/>
</dbReference>
<dbReference type="EMBL" id="LN774769">
    <property type="protein sequence ID" value="CEN28605.1"/>
    <property type="molecule type" value="Genomic_DNA"/>
</dbReference>
<dbReference type="Gene3D" id="3.40.630.190">
    <property type="entry name" value="LCP protein"/>
    <property type="match status" value="1"/>
</dbReference>
<dbReference type="HOGENOM" id="CLU_016455_2_0_9"/>
<dbReference type="InterPro" id="IPR004474">
    <property type="entry name" value="LytR_CpsA_psr"/>
</dbReference>
<evidence type="ECO:0000259" key="2">
    <source>
        <dbReference type="Pfam" id="PF03816"/>
    </source>
</evidence>
<dbReference type="Pfam" id="PF03816">
    <property type="entry name" value="LytR_cpsA_psr"/>
    <property type="match status" value="1"/>
</dbReference>
<reference evidence="4" key="1">
    <citation type="submission" date="2015-01" db="EMBL/GenBank/DDBJ databases">
        <authorList>
            <person name="Andreevskaya M."/>
        </authorList>
    </citation>
    <scope>NUCLEOTIDE SEQUENCE [LARGE SCALE GENOMIC DNA]</scope>
    <source>
        <strain evidence="4">MKFS47</strain>
    </source>
</reference>
<sequence>MAFWKKLLLTLTLVIFLFLGAVFAYSAIVLNKTEDVFKSTFSDLGLKSSKKGDGIIKATEPLTVLLMGVDTGDEGRSDPWAGQSDTMIVMTLNPKTHTTTMVSLERDMLTDIIDKNGKTIDTAKLNAAYANGGAVNAVSTIQQQIGLDIDKYALINMNGLKELVDAVGGVDVNNTLGETISIEETEPDYKATIEPGKQHINGDQALVYSRMRHQDPEGDIGRQARQREVIEQLVGKILSLNSITKYEKILKAISGNMKTDFAVTGGSLKSLLGYKDAFQKIRSIKLQGVGEMISDISYQVMPANNLLSVQNALRLSIDKPTIDALSPNIVTFENYYGGYSTDATQPTVTTTVSGKSTETVLQTDGSEVSSKASSE</sequence>
<evidence type="ECO:0000313" key="4">
    <source>
        <dbReference type="Proteomes" id="UP000033166"/>
    </source>
</evidence>
<proteinExistence type="inferred from homology"/>
<evidence type="ECO:0000256" key="1">
    <source>
        <dbReference type="ARBA" id="ARBA00006068"/>
    </source>
</evidence>
<protein>
    <submittedName>
        <fullName evidence="3">Putative transcriptional regulator LytR</fullName>
    </submittedName>
</protein>
<dbReference type="STRING" id="1364.LP2241_30423"/>
<accession>A0A0D6DXB8</accession>
<dbReference type="InterPro" id="IPR050922">
    <property type="entry name" value="LytR/CpsA/Psr_CW_biosynth"/>
</dbReference>
<dbReference type="Proteomes" id="UP000033166">
    <property type="component" value="Chromosome I"/>
</dbReference>
<feature type="domain" description="Cell envelope-related transcriptional attenuator" evidence="2">
    <location>
        <begin position="84"/>
        <end position="238"/>
    </location>
</feature>
<dbReference type="NCBIfam" id="TIGR00350">
    <property type="entry name" value="lytR_cpsA_psr"/>
    <property type="match status" value="1"/>
</dbReference>
<comment type="similarity">
    <text evidence="1">Belongs to the LytR/CpsA/Psr (LCP) family.</text>
</comment>
<dbReference type="AlphaFoldDB" id="A0A0D6DXB8"/>
<name>A0A0D6DXB8_9LACT</name>
<organism evidence="3 4">
    <name type="scientific">Pseudolactococcus piscium MKFS47</name>
    <dbReference type="NCBI Taxonomy" id="297352"/>
    <lineage>
        <taxon>Bacteria</taxon>
        <taxon>Bacillati</taxon>
        <taxon>Bacillota</taxon>
        <taxon>Bacilli</taxon>
        <taxon>Lactobacillales</taxon>
        <taxon>Streptococcaceae</taxon>
        <taxon>Pseudolactococcus</taxon>
    </lineage>
</organism>
<gene>
    <name evidence="3" type="primary">lytR</name>
    <name evidence="3" type="ORF">LACPI_1405</name>
</gene>
<dbReference type="PANTHER" id="PTHR33392">
    <property type="entry name" value="POLYISOPRENYL-TEICHOIC ACID--PEPTIDOGLYCAN TEICHOIC ACID TRANSFERASE TAGU"/>
    <property type="match status" value="1"/>
</dbReference>
<evidence type="ECO:0000313" key="3">
    <source>
        <dbReference type="EMBL" id="CEN28605.1"/>
    </source>
</evidence>
<dbReference type="KEGG" id="lpk:LACPI_1405"/>